<dbReference type="Proteomes" id="UP000183461">
    <property type="component" value="Unassembled WGS sequence"/>
</dbReference>
<feature type="transmembrane region" description="Helical" evidence="1">
    <location>
        <begin position="38"/>
        <end position="58"/>
    </location>
</feature>
<dbReference type="EMBL" id="FPIP01000003">
    <property type="protein sequence ID" value="SFW28728.1"/>
    <property type="molecule type" value="Genomic_DNA"/>
</dbReference>
<name>A0A1K1MZY7_RUMFL</name>
<feature type="signal peptide" evidence="2">
    <location>
        <begin position="1"/>
        <end position="20"/>
    </location>
</feature>
<reference evidence="3 4" key="1">
    <citation type="submission" date="2016-11" db="EMBL/GenBank/DDBJ databases">
        <authorList>
            <person name="Jaros S."/>
            <person name="Januszkiewicz K."/>
            <person name="Wedrychowicz H."/>
        </authorList>
    </citation>
    <scope>NUCLEOTIDE SEQUENCE [LARGE SCALE GENOMIC DNA]</scope>
    <source>
        <strain evidence="3 4">YL228</strain>
    </source>
</reference>
<keyword evidence="1" id="KW-0812">Transmembrane</keyword>
<feature type="transmembrane region" description="Helical" evidence="1">
    <location>
        <begin position="108"/>
        <end position="127"/>
    </location>
</feature>
<evidence type="ECO:0000313" key="3">
    <source>
        <dbReference type="EMBL" id="SFW28728.1"/>
    </source>
</evidence>
<feature type="transmembrane region" description="Helical" evidence="1">
    <location>
        <begin position="168"/>
        <end position="187"/>
    </location>
</feature>
<keyword evidence="1" id="KW-1133">Transmembrane helix</keyword>
<accession>A0A1K1MZY7</accession>
<evidence type="ECO:0000256" key="2">
    <source>
        <dbReference type="SAM" id="SignalP"/>
    </source>
</evidence>
<feature type="transmembrane region" description="Helical" evidence="1">
    <location>
        <begin position="139"/>
        <end position="162"/>
    </location>
</feature>
<evidence type="ECO:0000256" key="1">
    <source>
        <dbReference type="SAM" id="Phobius"/>
    </source>
</evidence>
<proteinExistence type="predicted"/>
<sequence length="194" mass="21598">MKKSNIIAVGALTAAFAAIAAWSAMTSAEPLKGWLQLPKWGVSVTGIVFLLMLFIPNIIWSKNQPTGYEESAKHENKLLLGLERTGEVLVSVFVLIDRRLDRFAVSPRLGYLILALILMIMYELYWIKYFRSSRTLGDMYSDYCGFPLAGASLPVFAVFLLGVYARSVFLTAASLILGIGHIGIHLMHKKEIEK</sequence>
<dbReference type="AlphaFoldDB" id="A0A1K1MZY7"/>
<evidence type="ECO:0000313" key="4">
    <source>
        <dbReference type="Proteomes" id="UP000183461"/>
    </source>
</evidence>
<protein>
    <submittedName>
        <fullName evidence="3">Uncharacterized protein</fullName>
    </submittedName>
</protein>
<keyword evidence="2" id="KW-0732">Signal</keyword>
<keyword evidence="1" id="KW-0472">Membrane</keyword>
<gene>
    <name evidence="3" type="ORF">SAMN02910280_1564</name>
</gene>
<dbReference type="RefSeq" id="WP_242940095.1">
    <property type="nucleotide sequence ID" value="NZ_FPIP01000003.1"/>
</dbReference>
<feature type="chain" id="PRO_5012973013" evidence="2">
    <location>
        <begin position="21"/>
        <end position="194"/>
    </location>
</feature>
<organism evidence="3 4">
    <name type="scientific">Ruminococcus flavefaciens</name>
    <dbReference type="NCBI Taxonomy" id="1265"/>
    <lineage>
        <taxon>Bacteria</taxon>
        <taxon>Bacillati</taxon>
        <taxon>Bacillota</taxon>
        <taxon>Clostridia</taxon>
        <taxon>Eubacteriales</taxon>
        <taxon>Oscillospiraceae</taxon>
        <taxon>Ruminococcus</taxon>
    </lineage>
</organism>